<keyword evidence="5" id="KW-0418">Kinase</keyword>
<dbReference type="EMBL" id="JAHOPB010000001">
    <property type="protein sequence ID" value="MBU8872511.1"/>
    <property type="molecule type" value="Genomic_DNA"/>
</dbReference>
<dbReference type="InterPro" id="IPR003661">
    <property type="entry name" value="HisK_dim/P_dom"/>
</dbReference>
<keyword evidence="10" id="KW-1185">Reference proteome</keyword>
<evidence type="ECO:0000256" key="6">
    <source>
        <dbReference type="ARBA" id="ARBA00022840"/>
    </source>
</evidence>
<evidence type="ECO:0000256" key="5">
    <source>
        <dbReference type="ARBA" id="ARBA00022777"/>
    </source>
</evidence>
<evidence type="ECO:0000256" key="3">
    <source>
        <dbReference type="ARBA" id="ARBA00022679"/>
    </source>
</evidence>
<dbReference type="CDD" id="cd00082">
    <property type="entry name" value="HisKA"/>
    <property type="match status" value="1"/>
</dbReference>
<keyword evidence="6" id="KW-0067">ATP-binding</keyword>
<name>A0ABS6IDV3_9HYPH</name>
<evidence type="ECO:0000256" key="4">
    <source>
        <dbReference type="ARBA" id="ARBA00022741"/>
    </source>
</evidence>
<dbReference type="PANTHER" id="PTHR44936:SF10">
    <property type="entry name" value="SENSOR PROTEIN RSTB"/>
    <property type="match status" value="1"/>
</dbReference>
<feature type="transmembrane region" description="Helical" evidence="7">
    <location>
        <begin position="196"/>
        <end position="215"/>
    </location>
</feature>
<dbReference type="Pfam" id="PF02518">
    <property type="entry name" value="HATPase_c"/>
    <property type="match status" value="1"/>
</dbReference>
<evidence type="ECO:0000256" key="2">
    <source>
        <dbReference type="ARBA" id="ARBA00012438"/>
    </source>
</evidence>
<proteinExistence type="predicted"/>
<dbReference type="EC" id="2.7.13.3" evidence="2"/>
<evidence type="ECO:0000313" key="9">
    <source>
        <dbReference type="EMBL" id="MBU8872511.1"/>
    </source>
</evidence>
<sequence length="498" mass="54463">MLRRLAASLTLKLVALIGLFVALPIVLYGQFESADSQMQILVTRAIQDRSALIAEALAPVLRDTDPSEPMNLNRELAKYASSGTVLKLMYQPPDARTASRFYLVASAPPLGPEAVTAELEELGQRGILQRLSEACTWNASDEMRYSRADGTVELLTSIIPIRARGNCWILTTTHVASEFLDTSIGRPYWQTREVRIAAAIYLGGALLAVLVALGIRLSLRRFRNVADEIALGRAVDATFVQRNTVPELSGVARDFDRLVHELRRVSREIRQSAEDNAHSFKTPLAAVQSALRPVKRAVPEQDQRARRALEIIESSLARLLALVNAAQRHDIGTADLIDAPRVPTDLAPLVEDAARHFREILAARDIGLSVRLDRGAVVRTATGMMEIVLQNVLENAISFSSPRTTIAVSLRVSPDTVALTVDDEGPGIDPEKLDSVFQRYFSLRPEDGIGSDRAVEHSGLGLWIVRRNVEALGGQVVALNRPGGGLSIGMRLPRAVIH</sequence>
<keyword evidence="4" id="KW-0547">Nucleotide-binding</keyword>
<dbReference type="RefSeq" id="WP_216956651.1">
    <property type="nucleotide sequence ID" value="NZ_JAHOPB010000001.1"/>
</dbReference>
<evidence type="ECO:0000313" key="10">
    <source>
        <dbReference type="Proteomes" id="UP000727907"/>
    </source>
</evidence>
<keyword evidence="7" id="KW-0812">Transmembrane</keyword>
<evidence type="ECO:0000259" key="8">
    <source>
        <dbReference type="PROSITE" id="PS50109"/>
    </source>
</evidence>
<dbReference type="InterPro" id="IPR005467">
    <property type="entry name" value="His_kinase_dom"/>
</dbReference>
<accession>A0ABS6IDV3</accession>
<evidence type="ECO:0000256" key="7">
    <source>
        <dbReference type="SAM" id="Phobius"/>
    </source>
</evidence>
<keyword evidence="7" id="KW-1133">Transmembrane helix</keyword>
<dbReference type="Proteomes" id="UP000727907">
    <property type="component" value="Unassembled WGS sequence"/>
</dbReference>
<dbReference type="InterPro" id="IPR003594">
    <property type="entry name" value="HATPase_dom"/>
</dbReference>
<gene>
    <name evidence="9" type="ORF">KQ910_01995</name>
</gene>
<dbReference type="InterPro" id="IPR050980">
    <property type="entry name" value="2C_sensor_his_kinase"/>
</dbReference>
<dbReference type="PANTHER" id="PTHR44936">
    <property type="entry name" value="SENSOR PROTEIN CREC"/>
    <property type="match status" value="1"/>
</dbReference>
<comment type="caution">
    <text evidence="9">The sequence shown here is derived from an EMBL/GenBank/DDBJ whole genome shotgun (WGS) entry which is preliminary data.</text>
</comment>
<dbReference type="CDD" id="cd00075">
    <property type="entry name" value="HATPase"/>
    <property type="match status" value="1"/>
</dbReference>
<feature type="domain" description="Histidine kinase" evidence="8">
    <location>
        <begin position="275"/>
        <end position="496"/>
    </location>
</feature>
<dbReference type="PROSITE" id="PS50109">
    <property type="entry name" value="HIS_KIN"/>
    <property type="match status" value="1"/>
</dbReference>
<keyword evidence="7" id="KW-0472">Membrane</keyword>
<dbReference type="SMART" id="SM00387">
    <property type="entry name" value="HATPase_c"/>
    <property type="match status" value="1"/>
</dbReference>
<keyword evidence="3" id="KW-0808">Transferase</keyword>
<comment type="catalytic activity">
    <reaction evidence="1">
        <text>ATP + protein L-histidine = ADP + protein N-phospho-L-histidine.</text>
        <dbReference type="EC" id="2.7.13.3"/>
    </reaction>
</comment>
<evidence type="ECO:0000256" key="1">
    <source>
        <dbReference type="ARBA" id="ARBA00000085"/>
    </source>
</evidence>
<reference evidence="9 10" key="1">
    <citation type="submission" date="2021-06" db="EMBL/GenBank/DDBJ databases">
        <authorList>
            <person name="Lee D.H."/>
        </authorList>
    </citation>
    <scope>NUCLEOTIDE SEQUENCE [LARGE SCALE GENOMIC DNA]</scope>
    <source>
        <strain evidence="9 10">MMS21-HV4-11</strain>
    </source>
</reference>
<protein>
    <recommendedName>
        <fullName evidence="2">histidine kinase</fullName>
        <ecNumber evidence="2">2.7.13.3</ecNumber>
    </recommendedName>
</protein>
<organism evidence="9 10">
    <name type="scientific">Reyranella humidisoli</name>
    <dbReference type="NCBI Taxonomy" id="2849149"/>
    <lineage>
        <taxon>Bacteria</taxon>
        <taxon>Pseudomonadati</taxon>
        <taxon>Pseudomonadota</taxon>
        <taxon>Alphaproteobacteria</taxon>
        <taxon>Hyphomicrobiales</taxon>
        <taxon>Reyranellaceae</taxon>
        <taxon>Reyranella</taxon>
    </lineage>
</organism>